<feature type="region of interest" description="Disordered" evidence="1">
    <location>
        <begin position="359"/>
        <end position="388"/>
    </location>
</feature>
<accession>A0A8J5XFK5</accession>
<feature type="region of interest" description="Disordered" evidence="1">
    <location>
        <begin position="206"/>
        <end position="239"/>
    </location>
</feature>
<feature type="region of interest" description="Disordered" evidence="1">
    <location>
        <begin position="93"/>
        <end position="194"/>
    </location>
</feature>
<feature type="region of interest" description="Disordered" evidence="1">
    <location>
        <begin position="258"/>
        <end position="297"/>
    </location>
</feature>
<gene>
    <name evidence="2" type="ORF">KFE25_001715</name>
</gene>
<keyword evidence="3" id="KW-1185">Reference proteome</keyword>
<feature type="compositionally biased region" description="Low complexity" evidence="1">
    <location>
        <begin position="206"/>
        <end position="231"/>
    </location>
</feature>
<organism evidence="2 3">
    <name type="scientific">Diacronema lutheri</name>
    <name type="common">Unicellular marine alga</name>
    <name type="synonym">Monochrysis lutheri</name>
    <dbReference type="NCBI Taxonomy" id="2081491"/>
    <lineage>
        <taxon>Eukaryota</taxon>
        <taxon>Haptista</taxon>
        <taxon>Haptophyta</taxon>
        <taxon>Pavlovophyceae</taxon>
        <taxon>Pavlovales</taxon>
        <taxon>Pavlovaceae</taxon>
        <taxon>Diacronema</taxon>
    </lineage>
</organism>
<dbReference type="Proteomes" id="UP000751190">
    <property type="component" value="Unassembled WGS sequence"/>
</dbReference>
<feature type="compositionally biased region" description="Gly residues" evidence="1">
    <location>
        <begin position="359"/>
        <end position="378"/>
    </location>
</feature>
<evidence type="ECO:0000313" key="2">
    <source>
        <dbReference type="EMBL" id="KAG8462942.1"/>
    </source>
</evidence>
<dbReference type="EMBL" id="JAGTXO010000018">
    <property type="protein sequence ID" value="KAG8462942.1"/>
    <property type="molecule type" value="Genomic_DNA"/>
</dbReference>
<evidence type="ECO:0000313" key="3">
    <source>
        <dbReference type="Proteomes" id="UP000751190"/>
    </source>
</evidence>
<proteinExistence type="predicted"/>
<dbReference type="AlphaFoldDB" id="A0A8J5XFK5"/>
<protein>
    <submittedName>
        <fullName evidence="2">Uncharacterized protein</fullName>
    </submittedName>
</protein>
<reference evidence="2" key="1">
    <citation type="submission" date="2021-05" db="EMBL/GenBank/DDBJ databases">
        <title>The genome of the haptophyte Pavlova lutheri (Diacronema luteri, Pavlovales) - a model for lipid biosynthesis in eukaryotic algae.</title>
        <authorList>
            <person name="Hulatt C.J."/>
            <person name="Posewitz M.C."/>
        </authorList>
    </citation>
    <scope>NUCLEOTIDE SEQUENCE</scope>
    <source>
        <strain evidence="2">NIVA-4/92</strain>
    </source>
</reference>
<evidence type="ECO:0000256" key="1">
    <source>
        <dbReference type="SAM" id="MobiDB-lite"/>
    </source>
</evidence>
<name>A0A8J5XFK5_DIALT</name>
<feature type="compositionally biased region" description="Acidic residues" evidence="1">
    <location>
        <begin position="379"/>
        <end position="388"/>
    </location>
</feature>
<feature type="compositionally biased region" description="Low complexity" evidence="1">
    <location>
        <begin position="156"/>
        <end position="188"/>
    </location>
</feature>
<feature type="compositionally biased region" description="Low complexity" evidence="1">
    <location>
        <begin position="275"/>
        <end position="286"/>
    </location>
</feature>
<sequence length="540" mass="54961">MGVEPNDGLHRLGASLERWQAALRGMDARLAAVEQAERELYRTSARAVLEHDLAAGAMHMSVPPHTPYACGVAAHLAGLYAVPRVQSGAPALAARHETQLAHATPPPYATPGTPARAASPRPRTTCTPFQQSSAPAPLPQPDAGGDGEHSAYGCWDAPATRPTRVRAAPAADARAPVRAASAPRSSARPHGRAADLNYVVPEALTPRGTASTSARRARASANDAAAAGAAARPPPRAHHWSLSTAEFRELNRIRSGELGAGSAPRRAPSPPSAQPPQRGARAHATGAGTGGARGAVRVTPRSPVRFPSLLLSGPEVELVETWRALHAEAAGTSAPTPAANDVERARALELAFGMSAAWRGGGQSKSGALGAGSGGVGEEGADGGETDEEEQVRAVAHALSLERAQRDAQSAHAHAAQHAAWLRGAACAQRAQPCDARGHTATERAGCENAECAPSPGAGGAFHTPASACACAGQPAVGRRAVLSDSGVTHTTVTQMAGGDMAAAFAPARAAHSFVEVESARRAAAAAMAIRSVSIARPAA</sequence>
<comment type="caution">
    <text evidence="2">The sequence shown here is derived from an EMBL/GenBank/DDBJ whole genome shotgun (WGS) entry which is preliminary data.</text>
</comment>